<name>F4Y0I8_9CYAN</name>
<protein>
    <recommendedName>
        <fullName evidence="3">ParB/Sulfiredoxin domain-containing protein</fullName>
    </recommendedName>
</protein>
<keyword evidence="2" id="KW-1185">Reference proteome</keyword>
<accession>F4Y0I8</accession>
<dbReference type="RefSeq" id="WP_008189227.1">
    <property type="nucleotide sequence ID" value="NZ_GL890968.1"/>
</dbReference>
<organism evidence="1 2">
    <name type="scientific">Moorena producens 3L</name>
    <dbReference type="NCBI Taxonomy" id="489825"/>
    <lineage>
        <taxon>Bacteria</taxon>
        <taxon>Bacillati</taxon>
        <taxon>Cyanobacteriota</taxon>
        <taxon>Cyanophyceae</taxon>
        <taxon>Coleofasciculales</taxon>
        <taxon>Coleofasciculaceae</taxon>
        <taxon>Moorena</taxon>
    </lineage>
</organism>
<dbReference type="HOGENOM" id="CLU_1658808_0_0_3"/>
<evidence type="ECO:0000313" key="2">
    <source>
        <dbReference type="Proteomes" id="UP000003959"/>
    </source>
</evidence>
<reference evidence="2" key="1">
    <citation type="journal article" date="2011" name="Proc. Natl. Acad. Sci. U.S.A.">
        <title>Genomic insights into the physiology and ecology of the marine filamentous cyanobacterium Lyngbya majuscula.</title>
        <authorList>
            <person name="Jones A.C."/>
            <person name="Monroe E.A."/>
            <person name="Podell S."/>
            <person name="Hess W.R."/>
            <person name="Klages S."/>
            <person name="Esquenazi E."/>
            <person name="Niessen S."/>
            <person name="Hoover H."/>
            <person name="Rothmann M."/>
            <person name="Lasken R.S."/>
            <person name="Yates J.R.III."/>
            <person name="Reinhardt R."/>
            <person name="Kube M."/>
            <person name="Burkart M.D."/>
            <person name="Allen E.E."/>
            <person name="Dorrestein P.C."/>
            <person name="Gerwick W.H."/>
            <person name="Gerwick L."/>
        </authorList>
    </citation>
    <scope>NUCLEOTIDE SEQUENCE [LARGE SCALE GENOMIC DNA]</scope>
    <source>
        <strain evidence="2">3L</strain>
    </source>
</reference>
<dbReference type="AlphaFoldDB" id="F4Y0I8"/>
<sequence length="159" mass="18078">MWDSQGIVWCGGYVSYSKKARNMAIMSYNVNFRLLFEEGLADVDPELLIRLPFNELIYINNSGNVERLIKELDGSNPELVPLLVDQWGIIIDGNSRHAAVEGLNAGSDGNKFPRVPVEIRTFSDNLERLRQLKLRNSYSVSRIYEVRFSTSKSPLIRGI</sequence>
<gene>
    <name evidence="1" type="ORF">LYNGBM3L_61420</name>
</gene>
<evidence type="ECO:0008006" key="3">
    <source>
        <dbReference type="Google" id="ProtNLM"/>
    </source>
</evidence>
<dbReference type="EMBL" id="GL890968">
    <property type="protein sequence ID" value="EGJ29612.1"/>
    <property type="molecule type" value="Genomic_DNA"/>
</dbReference>
<proteinExistence type="predicted"/>
<dbReference type="Proteomes" id="UP000003959">
    <property type="component" value="Unassembled WGS sequence"/>
</dbReference>
<evidence type="ECO:0000313" key="1">
    <source>
        <dbReference type="EMBL" id="EGJ29612.1"/>
    </source>
</evidence>